<feature type="transmembrane region" description="Helical" evidence="1">
    <location>
        <begin position="12"/>
        <end position="41"/>
    </location>
</feature>
<keyword evidence="1" id="KW-1133">Transmembrane helix</keyword>
<dbReference type="EMBL" id="JBBPBN010000017">
    <property type="protein sequence ID" value="KAK9019592.1"/>
    <property type="molecule type" value="Genomic_DNA"/>
</dbReference>
<proteinExistence type="predicted"/>
<protein>
    <submittedName>
        <fullName evidence="2">Uncharacterized protein</fullName>
    </submittedName>
</protein>
<keyword evidence="1" id="KW-0812">Transmembrane</keyword>
<keyword evidence="3" id="KW-1185">Reference proteome</keyword>
<evidence type="ECO:0000313" key="3">
    <source>
        <dbReference type="Proteomes" id="UP001396334"/>
    </source>
</evidence>
<evidence type="ECO:0000256" key="1">
    <source>
        <dbReference type="SAM" id="Phobius"/>
    </source>
</evidence>
<reference evidence="2 3" key="1">
    <citation type="journal article" date="2024" name="G3 (Bethesda)">
        <title>Genome assembly of Hibiscus sabdariffa L. provides insights into metabolisms of medicinal natural products.</title>
        <authorList>
            <person name="Kim T."/>
        </authorList>
    </citation>
    <scope>NUCLEOTIDE SEQUENCE [LARGE SCALE GENOMIC DNA]</scope>
    <source>
        <strain evidence="2">TK-2024</strain>
        <tissue evidence="2">Old leaves</tissue>
    </source>
</reference>
<name>A0ABR2S367_9ROSI</name>
<gene>
    <name evidence="2" type="ORF">V6N11_054108</name>
</gene>
<sequence length="234" mass="26288">MNTVLLNLRTVAILWGVAVIFVLVILVLVYFCLIIPINWAIERSRRRQASYPVVGVMQSRTNNGDLENQLSSDQAVDHIVQQEPSQNQHDKTSRSTVNGGEIESCCTADCVICSEKFKDGDFCRVNNRVVTDLEAASADEDKSSGEVMYIADESTGEVRPIRFFTPPRFPPPRNLQRVATVEDESSGEVIYIKDKSTGELRPIRFFTPPRFPPRFIPTQGDRKSQRVAATIRIA</sequence>
<dbReference type="Proteomes" id="UP001396334">
    <property type="component" value="Unassembled WGS sequence"/>
</dbReference>
<comment type="caution">
    <text evidence="2">The sequence shown here is derived from an EMBL/GenBank/DDBJ whole genome shotgun (WGS) entry which is preliminary data.</text>
</comment>
<keyword evidence="1" id="KW-0472">Membrane</keyword>
<organism evidence="2 3">
    <name type="scientific">Hibiscus sabdariffa</name>
    <name type="common">roselle</name>
    <dbReference type="NCBI Taxonomy" id="183260"/>
    <lineage>
        <taxon>Eukaryota</taxon>
        <taxon>Viridiplantae</taxon>
        <taxon>Streptophyta</taxon>
        <taxon>Embryophyta</taxon>
        <taxon>Tracheophyta</taxon>
        <taxon>Spermatophyta</taxon>
        <taxon>Magnoliopsida</taxon>
        <taxon>eudicotyledons</taxon>
        <taxon>Gunneridae</taxon>
        <taxon>Pentapetalae</taxon>
        <taxon>rosids</taxon>
        <taxon>malvids</taxon>
        <taxon>Malvales</taxon>
        <taxon>Malvaceae</taxon>
        <taxon>Malvoideae</taxon>
        <taxon>Hibiscus</taxon>
    </lineage>
</organism>
<evidence type="ECO:0000313" key="2">
    <source>
        <dbReference type="EMBL" id="KAK9019592.1"/>
    </source>
</evidence>
<accession>A0ABR2S367</accession>